<comment type="caution">
    <text evidence="1">The sequence shown here is derived from an EMBL/GenBank/DDBJ whole genome shotgun (WGS) entry which is preliminary data.</text>
</comment>
<gene>
    <name evidence="1" type="primary">ANKRD19P</name>
    <name evidence="1" type="ORF">P7K49_025091</name>
</gene>
<proteinExistence type="predicted"/>
<dbReference type="PANTHER" id="PTHR24147:SF64">
    <property type="entry name" value="ANKYRIN REPEAT DOMAIN-CONTAINING PROTEIN 19-RELATED"/>
    <property type="match status" value="1"/>
</dbReference>
<name>A0ABQ9UG38_SAGOE</name>
<protein>
    <submittedName>
        <fullName evidence="1">Ankyrin repeat domain-containing protein 19</fullName>
    </submittedName>
</protein>
<evidence type="ECO:0000313" key="1">
    <source>
        <dbReference type="EMBL" id="KAK2096057.1"/>
    </source>
</evidence>
<sequence>MRKLFSFGRRLGQAVLRSIDHDEYAGPGYHIQDGELRKIHRAVIMGDTAEVERCLMRRSLDVDARDRKGRPGFPAAPQSRSP</sequence>
<reference evidence="1 2" key="1">
    <citation type="submission" date="2023-05" db="EMBL/GenBank/DDBJ databases">
        <title>B98-5 Cell Line De Novo Hybrid Assembly: An Optical Mapping Approach.</title>
        <authorList>
            <person name="Kananen K."/>
            <person name="Auerbach J.A."/>
            <person name="Kautto E."/>
            <person name="Blachly J.S."/>
        </authorList>
    </citation>
    <scope>NUCLEOTIDE SEQUENCE [LARGE SCALE GENOMIC DNA]</scope>
    <source>
        <strain evidence="1">B95-8</strain>
        <tissue evidence="1">Cell line</tissue>
    </source>
</reference>
<evidence type="ECO:0000313" key="2">
    <source>
        <dbReference type="Proteomes" id="UP001266305"/>
    </source>
</evidence>
<accession>A0ABQ9UG38</accession>
<dbReference type="PANTHER" id="PTHR24147">
    <property type="entry name" value="ANKYRIN REPEAT DOMAIN 36-RELATED"/>
    <property type="match status" value="1"/>
</dbReference>
<dbReference type="EMBL" id="JASSZA010000012">
    <property type="protein sequence ID" value="KAK2096057.1"/>
    <property type="molecule type" value="Genomic_DNA"/>
</dbReference>
<organism evidence="1 2">
    <name type="scientific">Saguinus oedipus</name>
    <name type="common">Cotton-top tamarin</name>
    <name type="synonym">Oedipomidas oedipus</name>
    <dbReference type="NCBI Taxonomy" id="9490"/>
    <lineage>
        <taxon>Eukaryota</taxon>
        <taxon>Metazoa</taxon>
        <taxon>Chordata</taxon>
        <taxon>Craniata</taxon>
        <taxon>Vertebrata</taxon>
        <taxon>Euteleostomi</taxon>
        <taxon>Mammalia</taxon>
        <taxon>Eutheria</taxon>
        <taxon>Euarchontoglires</taxon>
        <taxon>Primates</taxon>
        <taxon>Haplorrhini</taxon>
        <taxon>Platyrrhini</taxon>
        <taxon>Cebidae</taxon>
        <taxon>Callitrichinae</taxon>
        <taxon>Saguinus</taxon>
    </lineage>
</organism>
<keyword evidence="2" id="KW-1185">Reference proteome</keyword>
<dbReference type="InterPro" id="IPR050657">
    <property type="entry name" value="Ankyrin_repeat_domain"/>
</dbReference>
<dbReference type="Proteomes" id="UP001266305">
    <property type="component" value="Unassembled WGS sequence"/>
</dbReference>